<comment type="caution">
    <text evidence="1">The sequence shown here is derived from an EMBL/GenBank/DDBJ whole genome shotgun (WGS) entry which is preliminary data.</text>
</comment>
<name>A0AAP0IAW8_9MAGN</name>
<evidence type="ECO:0000313" key="2">
    <source>
        <dbReference type="Proteomes" id="UP001419268"/>
    </source>
</evidence>
<organism evidence="1 2">
    <name type="scientific">Stephania cephalantha</name>
    <dbReference type="NCBI Taxonomy" id="152367"/>
    <lineage>
        <taxon>Eukaryota</taxon>
        <taxon>Viridiplantae</taxon>
        <taxon>Streptophyta</taxon>
        <taxon>Embryophyta</taxon>
        <taxon>Tracheophyta</taxon>
        <taxon>Spermatophyta</taxon>
        <taxon>Magnoliopsida</taxon>
        <taxon>Ranunculales</taxon>
        <taxon>Menispermaceae</taxon>
        <taxon>Menispermoideae</taxon>
        <taxon>Cissampelideae</taxon>
        <taxon>Stephania</taxon>
    </lineage>
</organism>
<gene>
    <name evidence="1" type="ORF">Scep_019573</name>
</gene>
<dbReference type="EMBL" id="JBBNAG010000008">
    <property type="protein sequence ID" value="KAK9112054.1"/>
    <property type="molecule type" value="Genomic_DNA"/>
</dbReference>
<evidence type="ECO:0000313" key="1">
    <source>
        <dbReference type="EMBL" id="KAK9112054.1"/>
    </source>
</evidence>
<accession>A0AAP0IAW8</accession>
<reference evidence="1 2" key="1">
    <citation type="submission" date="2024-01" db="EMBL/GenBank/DDBJ databases">
        <title>Genome assemblies of Stephania.</title>
        <authorList>
            <person name="Yang L."/>
        </authorList>
    </citation>
    <scope>NUCLEOTIDE SEQUENCE [LARGE SCALE GENOMIC DNA]</scope>
    <source>
        <strain evidence="1">JXDWG</strain>
        <tissue evidence="1">Leaf</tissue>
    </source>
</reference>
<keyword evidence="2" id="KW-1185">Reference proteome</keyword>
<dbReference type="Proteomes" id="UP001419268">
    <property type="component" value="Unassembled WGS sequence"/>
</dbReference>
<protein>
    <submittedName>
        <fullName evidence="1">Uncharacterized protein</fullName>
    </submittedName>
</protein>
<dbReference type="AlphaFoldDB" id="A0AAP0IAW8"/>
<sequence length="52" mass="5466">MAHSSSSSFSRGSQSDVGRSCLLQTSSSSIVGDVHFSVYSQFVNELHLASAS</sequence>
<proteinExistence type="predicted"/>